<evidence type="ECO:0000256" key="7">
    <source>
        <dbReference type="ARBA" id="ARBA00037982"/>
    </source>
</evidence>
<comment type="catalytic activity">
    <reaction evidence="9">
        <text>L-seryl-[protein] + ATP = O-phospho-L-seryl-[protein] + ADP + H(+)</text>
        <dbReference type="Rhea" id="RHEA:17989"/>
        <dbReference type="Rhea" id="RHEA-COMP:9863"/>
        <dbReference type="Rhea" id="RHEA-COMP:11604"/>
        <dbReference type="ChEBI" id="CHEBI:15378"/>
        <dbReference type="ChEBI" id="CHEBI:29999"/>
        <dbReference type="ChEBI" id="CHEBI:30616"/>
        <dbReference type="ChEBI" id="CHEBI:83421"/>
        <dbReference type="ChEBI" id="CHEBI:456216"/>
        <dbReference type="EC" id="2.7.11.1"/>
    </reaction>
</comment>
<gene>
    <name evidence="13" type="ORF">BAUCODRAFT_345072</name>
</gene>
<evidence type="ECO:0000313" key="14">
    <source>
        <dbReference type="Proteomes" id="UP000011761"/>
    </source>
</evidence>
<keyword evidence="2" id="KW-0723">Serine/threonine-protein kinase</keyword>
<keyword evidence="4 10" id="KW-0547">Nucleotide-binding</keyword>
<dbReference type="InterPro" id="IPR050339">
    <property type="entry name" value="CC_SR_Kinase"/>
</dbReference>
<dbReference type="Gene3D" id="1.10.510.10">
    <property type="entry name" value="Transferase(Phosphotransferase) domain 1"/>
    <property type="match status" value="1"/>
</dbReference>
<dbReference type="SUPFAM" id="SSF56112">
    <property type="entry name" value="Protein kinase-like (PK-like)"/>
    <property type="match status" value="1"/>
</dbReference>
<dbReference type="Pfam" id="PF00069">
    <property type="entry name" value="Pkinase"/>
    <property type="match status" value="1"/>
</dbReference>
<dbReference type="OMA" id="HAMKSET"/>
<comment type="similarity">
    <text evidence="7">Belongs to the protein kinase superfamily. Ser/Thr protein kinase family. GCN2 subfamily.</text>
</comment>
<sequence>MADQTPPRQTMSLIPYANDQREIVLRRGNAVVVYDAQSRQLQVRNASKQAVEPTECPTCRRPYRDEAIHDDEDYPSPAFGHERQYVDPEYFAMLAASHRGTPEASGSNTPSRRFFPAALRSGRSRDVSGSADPPAGSEFLGSAPSATSGQGISSSAFSPDFFKRNFVEQGVLGRGGHGVVLLVEHFMDGVSLGQYACKRVPVGNDRAWLEKVLVEVKLLQRIQHRNLVQYHFVWLEDHQPNRFGPSIPCLWILQEYCDGGDLQSYVHGPKDAPTTAETLKARLRRRSRGDSDTTGEVRVPSKLTFEEIFSFFRDITAGLHHLHSKGYIHRDLKPSNCLLQRDGTKTRVLISDFGEVQAAGDERRSTGATGTISYCAPEVLRRDSPDGIFGNFTTKSDIFSLGMCVYFMCFARLPYSNADDINEEAEDLDQLRVEITSWPGFDDKARARSDLPEKLYRFLKRLLSVDPDERPSTGDILESIRGGNVNEAVGEDFSPRVSSVDSPARPTPQSRKHSTYHIRPGLSSLGRRDSSDEDLRPRSPAKRDSSRSEGHSRPLSPINGAVAVRPSKVELPKPGELERPHSPRLLLPAPPIASGPARFPMLAKHLNAVDIARIGLLVAKVLTLTVPCAPYAANSWLLYPLLALAALDFGIFSHDLRRSMMLLGVHLAGLVIASQRGGLCERPTVRWDTV</sequence>
<dbReference type="GeneID" id="19112432"/>
<keyword evidence="14" id="KW-1185">Reference proteome</keyword>
<evidence type="ECO:0000256" key="5">
    <source>
        <dbReference type="ARBA" id="ARBA00022777"/>
    </source>
</evidence>
<dbReference type="OrthoDB" id="1405469at2759"/>
<evidence type="ECO:0000313" key="13">
    <source>
        <dbReference type="EMBL" id="EMC99661.1"/>
    </source>
</evidence>
<feature type="binding site" evidence="10">
    <location>
        <position position="198"/>
    </location>
    <ligand>
        <name>ATP</name>
        <dbReference type="ChEBI" id="CHEBI:30616"/>
    </ligand>
</feature>
<evidence type="ECO:0000256" key="1">
    <source>
        <dbReference type="ARBA" id="ARBA00012513"/>
    </source>
</evidence>
<comment type="catalytic activity">
    <reaction evidence="8">
        <text>L-threonyl-[protein] + ATP = O-phospho-L-threonyl-[protein] + ADP + H(+)</text>
        <dbReference type="Rhea" id="RHEA:46608"/>
        <dbReference type="Rhea" id="RHEA-COMP:11060"/>
        <dbReference type="Rhea" id="RHEA-COMP:11605"/>
        <dbReference type="ChEBI" id="CHEBI:15378"/>
        <dbReference type="ChEBI" id="CHEBI:30013"/>
        <dbReference type="ChEBI" id="CHEBI:30616"/>
        <dbReference type="ChEBI" id="CHEBI:61977"/>
        <dbReference type="ChEBI" id="CHEBI:456216"/>
        <dbReference type="EC" id="2.7.11.1"/>
    </reaction>
</comment>
<organism evidence="13 14">
    <name type="scientific">Baudoinia panamericana (strain UAMH 10762)</name>
    <name type="common">Angels' share fungus</name>
    <name type="synonym">Baudoinia compniacensis (strain UAMH 10762)</name>
    <dbReference type="NCBI Taxonomy" id="717646"/>
    <lineage>
        <taxon>Eukaryota</taxon>
        <taxon>Fungi</taxon>
        <taxon>Dikarya</taxon>
        <taxon>Ascomycota</taxon>
        <taxon>Pezizomycotina</taxon>
        <taxon>Dothideomycetes</taxon>
        <taxon>Dothideomycetidae</taxon>
        <taxon>Mycosphaerellales</taxon>
        <taxon>Teratosphaeriaceae</taxon>
        <taxon>Baudoinia</taxon>
    </lineage>
</organism>
<dbReference type="Gene3D" id="3.30.200.20">
    <property type="entry name" value="Phosphorylase Kinase, domain 1"/>
    <property type="match status" value="1"/>
</dbReference>
<dbReference type="Proteomes" id="UP000011761">
    <property type="component" value="Unassembled WGS sequence"/>
</dbReference>
<dbReference type="PROSITE" id="PS00107">
    <property type="entry name" value="PROTEIN_KINASE_ATP"/>
    <property type="match status" value="1"/>
</dbReference>
<dbReference type="InterPro" id="IPR000719">
    <property type="entry name" value="Prot_kinase_dom"/>
</dbReference>
<dbReference type="GO" id="GO:0005737">
    <property type="term" value="C:cytoplasm"/>
    <property type="evidence" value="ECO:0007669"/>
    <property type="project" value="TreeGrafter"/>
</dbReference>
<dbReference type="SMART" id="SM00220">
    <property type="entry name" value="S_TKc"/>
    <property type="match status" value="1"/>
</dbReference>
<dbReference type="PROSITE" id="PS50011">
    <property type="entry name" value="PROTEIN_KINASE_DOM"/>
    <property type="match status" value="1"/>
</dbReference>
<keyword evidence="5" id="KW-0418">Kinase</keyword>
<feature type="compositionally biased region" description="Basic and acidic residues" evidence="11">
    <location>
        <begin position="567"/>
        <end position="581"/>
    </location>
</feature>
<evidence type="ECO:0000256" key="2">
    <source>
        <dbReference type="ARBA" id="ARBA00022527"/>
    </source>
</evidence>
<dbReference type="InterPro" id="IPR017441">
    <property type="entry name" value="Protein_kinase_ATP_BS"/>
</dbReference>
<evidence type="ECO:0000259" key="12">
    <source>
        <dbReference type="PROSITE" id="PS50011"/>
    </source>
</evidence>
<dbReference type="EC" id="2.7.11.1" evidence="1"/>
<evidence type="ECO:0000256" key="10">
    <source>
        <dbReference type="PROSITE-ProRule" id="PRU10141"/>
    </source>
</evidence>
<dbReference type="HOGENOM" id="CLU_010228_0_1_1"/>
<dbReference type="CDD" id="cd00180">
    <property type="entry name" value="PKc"/>
    <property type="match status" value="1"/>
</dbReference>
<reference evidence="13 14" key="1">
    <citation type="journal article" date="2012" name="PLoS Pathog.">
        <title>Diverse lifestyles and strategies of plant pathogenesis encoded in the genomes of eighteen Dothideomycetes fungi.</title>
        <authorList>
            <person name="Ohm R.A."/>
            <person name="Feau N."/>
            <person name="Henrissat B."/>
            <person name="Schoch C.L."/>
            <person name="Horwitz B.A."/>
            <person name="Barry K.W."/>
            <person name="Condon B.J."/>
            <person name="Copeland A.C."/>
            <person name="Dhillon B."/>
            <person name="Glaser F."/>
            <person name="Hesse C.N."/>
            <person name="Kosti I."/>
            <person name="LaButti K."/>
            <person name="Lindquist E.A."/>
            <person name="Lucas S."/>
            <person name="Salamov A.A."/>
            <person name="Bradshaw R.E."/>
            <person name="Ciuffetti L."/>
            <person name="Hamelin R.C."/>
            <person name="Kema G.H.J."/>
            <person name="Lawrence C."/>
            <person name="Scott J.A."/>
            <person name="Spatafora J.W."/>
            <person name="Turgeon B.G."/>
            <person name="de Wit P.J.G.M."/>
            <person name="Zhong S."/>
            <person name="Goodwin S.B."/>
            <person name="Grigoriev I.V."/>
        </authorList>
    </citation>
    <scope>NUCLEOTIDE SEQUENCE [LARGE SCALE GENOMIC DNA]</scope>
    <source>
        <strain evidence="13 14">UAMH 10762</strain>
    </source>
</reference>
<keyword evidence="6 10" id="KW-0067">ATP-binding</keyword>
<protein>
    <recommendedName>
        <fullName evidence="1">non-specific serine/threonine protein kinase</fullName>
        <ecNumber evidence="1">2.7.11.1</ecNumber>
    </recommendedName>
</protein>
<feature type="region of interest" description="Disordered" evidence="11">
    <location>
        <begin position="470"/>
        <end position="587"/>
    </location>
</feature>
<dbReference type="PANTHER" id="PTHR11042">
    <property type="entry name" value="EUKARYOTIC TRANSLATION INITIATION FACTOR 2-ALPHA KINASE EIF2-ALPHA KINASE -RELATED"/>
    <property type="match status" value="1"/>
</dbReference>
<dbReference type="InterPro" id="IPR011009">
    <property type="entry name" value="Kinase-like_dom_sf"/>
</dbReference>
<dbReference type="FunFam" id="3.30.200.20:FF:000306">
    <property type="entry name" value="IKS protein kinase"/>
    <property type="match status" value="1"/>
</dbReference>
<feature type="region of interest" description="Disordered" evidence="11">
    <location>
        <begin position="120"/>
        <end position="151"/>
    </location>
</feature>
<dbReference type="RefSeq" id="XP_007673266.1">
    <property type="nucleotide sequence ID" value="XM_007675076.1"/>
</dbReference>
<dbReference type="GO" id="GO:0005634">
    <property type="term" value="C:nucleus"/>
    <property type="evidence" value="ECO:0007669"/>
    <property type="project" value="TreeGrafter"/>
</dbReference>
<dbReference type="PANTHER" id="PTHR11042:SF138">
    <property type="entry name" value="SERINE_THREONINE-PROTEIN KINASE IKS1-RELATED"/>
    <property type="match status" value="1"/>
</dbReference>
<dbReference type="AlphaFoldDB" id="M2MS37"/>
<evidence type="ECO:0000256" key="9">
    <source>
        <dbReference type="ARBA" id="ARBA00048679"/>
    </source>
</evidence>
<feature type="domain" description="Protein kinase" evidence="12">
    <location>
        <begin position="166"/>
        <end position="489"/>
    </location>
</feature>
<name>M2MS37_BAUPA</name>
<keyword evidence="3" id="KW-0808">Transferase</keyword>
<dbReference type="KEGG" id="bcom:BAUCODRAFT_345072"/>
<dbReference type="InterPro" id="IPR008271">
    <property type="entry name" value="Ser/Thr_kinase_AS"/>
</dbReference>
<evidence type="ECO:0000256" key="4">
    <source>
        <dbReference type="ARBA" id="ARBA00022741"/>
    </source>
</evidence>
<dbReference type="GO" id="GO:0004674">
    <property type="term" value="F:protein serine/threonine kinase activity"/>
    <property type="evidence" value="ECO:0007669"/>
    <property type="project" value="UniProtKB-KW"/>
</dbReference>
<dbReference type="STRING" id="717646.M2MS37"/>
<dbReference type="eggNOG" id="KOG0032">
    <property type="taxonomic scope" value="Eukaryota"/>
</dbReference>
<dbReference type="FunFam" id="1.10.510.10:FF:000699">
    <property type="entry name" value="Probable serine/threonine-protein kinase iksA"/>
    <property type="match status" value="1"/>
</dbReference>
<proteinExistence type="inferred from homology"/>
<feature type="compositionally biased region" description="Basic and acidic residues" evidence="11">
    <location>
        <begin position="526"/>
        <end position="552"/>
    </location>
</feature>
<evidence type="ECO:0000256" key="6">
    <source>
        <dbReference type="ARBA" id="ARBA00022840"/>
    </source>
</evidence>
<dbReference type="EMBL" id="KB445551">
    <property type="protein sequence ID" value="EMC99661.1"/>
    <property type="molecule type" value="Genomic_DNA"/>
</dbReference>
<accession>M2MS37</accession>
<evidence type="ECO:0000256" key="8">
    <source>
        <dbReference type="ARBA" id="ARBA00047899"/>
    </source>
</evidence>
<dbReference type="GO" id="GO:0005524">
    <property type="term" value="F:ATP binding"/>
    <property type="evidence" value="ECO:0007669"/>
    <property type="project" value="UniProtKB-UniRule"/>
</dbReference>
<dbReference type="PROSITE" id="PS00108">
    <property type="entry name" value="PROTEIN_KINASE_ST"/>
    <property type="match status" value="1"/>
</dbReference>
<evidence type="ECO:0000256" key="3">
    <source>
        <dbReference type="ARBA" id="ARBA00022679"/>
    </source>
</evidence>
<evidence type="ECO:0000256" key="11">
    <source>
        <dbReference type="SAM" id="MobiDB-lite"/>
    </source>
</evidence>